<dbReference type="OrthoDB" id="1425096at2"/>
<evidence type="ECO:0000313" key="2">
    <source>
        <dbReference type="Proteomes" id="UP000254293"/>
    </source>
</evidence>
<dbReference type="EMBL" id="UGJJ01000002">
    <property type="protein sequence ID" value="STR02953.1"/>
    <property type="molecule type" value="Genomic_DNA"/>
</dbReference>
<dbReference type="AlphaFoldDB" id="A0A377R3R5"/>
<proteinExistence type="predicted"/>
<evidence type="ECO:0000313" key="1">
    <source>
        <dbReference type="EMBL" id="STR02953.1"/>
    </source>
</evidence>
<name>A0A377R3R5_9NEIS</name>
<dbReference type="RefSeq" id="WP_115308818.1">
    <property type="nucleotide sequence ID" value="NZ_CP091516.1"/>
</dbReference>
<gene>
    <name evidence="1" type="ORF">NCTC13336_01841</name>
</gene>
<sequence length="225" mass="26127">MDLQTIDTCYHQHRAAYPDPFRLRIHRAISWLKSAAEAQRPSEKQPERLDFRFIALWIAFNAAYAKEIDGRTMSAERSDFRQFLQTVCRLDTEKLLYKLVWQTFSGSIRTLLDNRYTFQPFWDFHNGKISESAWLDGFARAKKKAHAALAAQDTDTVLTVLFDRLYTLRNQLVHGGATCGSSANRSQLRDACNILDSLIPALLHIMQQHPDDDWGRPFYPFVRED</sequence>
<protein>
    <submittedName>
        <fullName evidence="1">Uncharacterized protein</fullName>
    </submittedName>
</protein>
<accession>A0A377R3R5</accession>
<organism evidence="1 2">
    <name type="scientific">Kingella potus</name>
    <dbReference type="NCBI Taxonomy" id="265175"/>
    <lineage>
        <taxon>Bacteria</taxon>
        <taxon>Pseudomonadati</taxon>
        <taxon>Pseudomonadota</taxon>
        <taxon>Betaproteobacteria</taxon>
        <taxon>Neisseriales</taxon>
        <taxon>Neisseriaceae</taxon>
        <taxon>Kingella</taxon>
    </lineage>
</organism>
<keyword evidence="2" id="KW-1185">Reference proteome</keyword>
<reference evidence="1 2" key="1">
    <citation type="submission" date="2018-06" db="EMBL/GenBank/DDBJ databases">
        <authorList>
            <consortium name="Pathogen Informatics"/>
            <person name="Doyle S."/>
        </authorList>
    </citation>
    <scope>NUCLEOTIDE SEQUENCE [LARGE SCALE GENOMIC DNA]</scope>
    <source>
        <strain evidence="1 2">NCTC13336</strain>
    </source>
</reference>
<dbReference type="Proteomes" id="UP000254293">
    <property type="component" value="Unassembled WGS sequence"/>
</dbReference>